<keyword evidence="2" id="KW-0378">Hydrolase</keyword>
<keyword evidence="14" id="KW-1185">Reference proteome</keyword>
<comment type="catalytic activity">
    <reaction evidence="8">
        <text>1-octadecanoyl-2-(4Z,7Z,10Z,13Z,16Z,19Z-docosahexaenoyl)-sn-glycerol + H2O = 2-(4Z,7Z,10Z,13Z,16Z,19Z-docosahexaenoyl)-glycerol + octadecanoate + H(+)</text>
        <dbReference type="Rhea" id="RHEA:77107"/>
        <dbReference type="ChEBI" id="CHEBI:15377"/>
        <dbReference type="ChEBI" id="CHEBI:15378"/>
        <dbReference type="ChEBI" id="CHEBI:25629"/>
        <dbReference type="ChEBI" id="CHEBI:77129"/>
        <dbReference type="ChEBI" id="CHEBI:186738"/>
    </reaction>
</comment>
<evidence type="ECO:0000256" key="2">
    <source>
        <dbReference type="ARBA" id="ARBA00022801"/>
    </source>
</evidence>
<gene>
    <name evidence="13" type="primary">SPAC22H12.03</name>
    <name evidence="13" type="ORF">CEXT_735231</name>
</gene>
<dbReference type="Pfam" id="PF00561">
    <property type="entry name" value="Abhydrolase_1"/>
    <property type="match status" value="1"/>
</dbReference>
<feature type="domain" description="AB hydrolase-1" evidence="12">
    <location>
        <begin position="65"/>
        <end position="309"/>
    </location>
</feature>
<dbReference type="InterPro" id="IPR029058">
    <property type="entry name" value="AB_hydrolase_fold"/>
</dbReference>
<dbReference type="PRINTS" id="PR00111">
    <property type="entry name" value="ABHYDROLASE"/>
</dbReference>
<reference evidence="13 14" key="1">
    <citation type="submission" date="2021-06" db="EMBL/GenBank/DDBJ databases">
        <title>Caerostris extrusa draft genome.</title>
        <authorList>
            <person name="Kono N."/>
            <person name="Arakawa K."/>
        </authorList>
    </citation>
    <scope>NUCLEOTIDE SEQUENCE [LARGE SCALE GENOMIC DNA]</scope>
</reference>
<evidence type="ECO:0000313" key="14">
    <source>
        <dbReference type="Proteomes" id="UP001054945"/>
    </source>
</evidence>
<evidence type="ECO:0000256" key="10">
    <source>
        <dbReference type="ARBA" id="ARBA00048513"/>
    </source>
</evidence>
<evidence type="ECO:0000256" key="8">
    <source>
        <dbReference type="ARBA" id="ARBA00048283"/>
    </source>
</evidence>
<evidence type="ECO:0000256" key="11">
    <source>
        <dbReference type="ARBA" id="ARBA00048919"/>
    </source>
</evidence>
<dbReference type="Gene3D" id="3.40.50.1820">
    <property type="entry name" value="alpha/beta hydrolase"/>
    <property type="match status" value="1"/>
</dbReference>
<sequence length="326" mass="36397">MGRLPSNKSQIKVDLNHSCGSSLPKVGQNCSFTFSTPVIIMAKYNPVPLAYNSLEPEDWDKDKAPVIFLHGMMGYKEYWNEIPQAVAKATHRKVYAVDASNHGDSPWTDVFNFDVNTDDLLLFMDTIKAPKAILVGHSMGGVTSMQTAIRVPERIEKIVVEDMTASDLPMQIAVLLKKQFPLIREAIDSIPPELDEVEARKFIVDFLAKYIPQPPDSDEKPEYKGIVFPLKRNEDGKYVSKANLDTIQKALDDPKNLQSNISGVYEGPVSFIYGTASHLSISGDEERIKKHFPNAELVGIDGASHMVHSDCPLEFLVALLNFLQYE</sequence>
<comment type="similarity">
    <text evidence="1">Belongs to the AB hydrolase superfamily.</text>
</comment>
<comment type="catalytic activity">
    <reaction evidence="6">
        <text>a 1,3-diacyl-sn-glycerol + H2O = a 1-acyl-sn-glycerol + a fatty acid + H(+)</text>
        <dbReference type="Rhea" id="RHEA:38503"/>
        <dbReference type="ChEBI" id="CHEBI:15377"/>
        <dbReference type="ChEBI" id="CHEBI:15378"/>
        <dbReference type="ChEBI" id="CHEBI:28868"/>
        <dbReference type="ChEBI" id="CHEBI:64683"/>
        <dbReference type="ChEBI" id="CHEBI:77272"/>
    </reaction>
</comment>
<protein>
    <recommendedName>
        <fullName evidence="7">sn-1-specific diacylglycerol lipase ABHD11</fullName>
        <ecNumber evidence="3">3.1.1.116</ecNumber>
    </recommendedName>
    <alternativeName>
        <fullName evidence="4">Alpha/beta hydrolase domain-containing protein 11</fullName>
    </alternativeName>
</protein>
<dbReference type="AlphaFoldDB" id="A0AAV4QC80"/>
<evidence type="ECO:0000259" key="12">
    <source>
        <dbReference type="Pfam" id="PF00561"/>
    </source>
</evidence>
<comment type="caution">
    <text evidence="13">The sequence shown here is derived from an EMBL/GenBank/DDBJ whole genome shotgun (WGS) entry which is preliminary data.</text>
</comment>
<proteinExistence type="inferred from homology"/>
<evidence type="ECO:0000313" key="13">
    <source>
        <dbReference type="EMBL" id="GIY07035.1"/>
    </source>
</evidence>
<comment type="catalytic activity">
    <reaction evidence="5">
        <text>a 1,2-diacyl-sn-glycerol + H2O = a 2-acylglycerol + a fatty acid + H(+)</text>
        <dbReference type="Rhea" id="RHEA:33275"/>
        <dbReference type="ChEBI" id="CHEBI:15377"/>
        <dbReference type="ChEBI" id="CHEBI:15378"/>
        <dbReference type="ChEBI" id="CHEBI:17389"/>
        <dbReference type="ChEBI" id="CHEBI:17815"/>
        <dbReference type="ChEBI" id="CHEBI:28868"/>
        <dbReference type="EC" id="3.1.1.116"/>
    </reaction>
</comment>
<evidence type="ECO:0000256" key="7">
    <source>
        <dbReference type="ARBA" id="ARBA00044064"/>
    </source>
</evidence>
<evidence type="ECO:0000256" key="1">
    <source>
        <dbReference type="ARBA" id="ARBA00008645"/>
    </source>
</evidence>
<dbReference type="EMBL" id="BPLR01006038">
    <property type="protein sequence ID" value="GIY07035.1"/>
    <property type="molecule type" value="Genomic_DNA"/>
</dbReference>
<dbReference type="GO" id="GO:0052689">
    <property type="term" value="F:carboxylic ester hydrolase activity"/>
    <property type="evidence" value="ECO:0007669"/>
    <property type="project" value="TreeGrafter"/>
</dbReference>
<comment type="catalytic activity">
    <reaction evidence="9">
        <text>1,2-didecanoylglycerol + H2O = decanoylglycerol + decanoate + H(+)</text>
        <dbReference type="Rhea" id="RHEA:48596"/>
        <dbReference type="ChEBI" id="CHEBI:11152"/>
        <dbReference type="ChEBI" id="CHEBI:15377"/>
        <dbReference type="ChEBI" id="CHEBI:15378"/>
        <dbReference type="ChEBI" id="CHEBI:27689"/>
        <dbReference type="ChEBI" id="CHEBI:90605"/>
    </reaction>
</comment>
<dbReference type="InterPro" id="IPR000073">
    <property type="entry name" value="AB_hydrolase_1"/>
</dbReference>
<evidence type="ECO:0000256" key="5">
    <source>
        <dbReference type="ARBA" id="ARBA00043667"/>
    </source>
</evidence>
<dbReference type="PANTHER" id="PTHR46118:SF4">
    <property type="entry name" value="PROTEIN ABHD11"/>
    <property type="match status" value="1"/>
</dbReference>
<dbReference type="Proteomes" id="UP001054945">
    <property type="component" value="Unassembled WGS sequence"/>
</dbReference>
<name>A0AAV4QC80_CAEEX</name>
<dbReference type="GO" id="GO:0005739">
    <property type="term" value="C:mitochondrion"/>
    <property type="evidence" value="ECO:0007669"/>
    <property type="project" value="TreeGrafter"/>
</dbReference>
<organism evidence="13 14">
    <name type="scientific">Caerostris extrusa</name>
    <name type="common">Bark spider</name>
    <name type="synonym">Caerostris bankana</name>
    <dbReference type="NCBI Taxonomy" id="172846"/>
    <lineage>
        <taxon>Eukaryota</taxon>
        <taxon>Metazoa</taxon>
        <taxon>Ecdysozoa</taxon>
        <taxon>Arthropoda</taxon>
        <taxon>Chelicerata</taxon>
        <taxon>Arachnida</taxon>
        <taxon>Araneae</taxon>
        <taxon>Araneomorphae</taxon>
        <taxon>Entelegynae</taxon>
        <taxon>Araneoidea</taxon>
        <taxon>Araneidae</taxon>
        <taxon>Caerostris</taxon>
    </lineage>
</organism>
<dbReference type="PANTHER" id="PTHR46118">
    <property type="entry name" value="PROTEIN ABHD11"/>
    <property type="match status" value="1"/>
</dbReference>
<dbReference type="SUPFAM" id="SSF53474">
    <property type="entry name" value="alpha/beta-Hydrolases"/>
    <property type="match status" value="1"/>
</dbReference>
<evidence type="ECO:0000256" key="9">
    <source>
        <dbReference type="ARBA" id="ARBA00048504"/>
    </source>
</evidence>
<dbReference type="EC" id="3.1.1.116" evidence="3"/>
<comment type="catalytic activity">
    <reaction evidence="10">
        <text>1-octadecanoyl-2-(9Z-octadecenoyl)-sn-glycerol + H2O = 2-(9Z-octadecenoyl)-glycerol + octadecanoate + H(+)</text>
        <dbReference type="Rhea" id="RHEA:77103"/>
        <dbReference type="ChEBI" id="CHEBI:15377"/>
        <dbReference type="ChEBI" id="CHEBI:15378"/>
        <dbReference type="ChEBI" id="CHEBI:25629"/>
        <dbReference type="ChEBI" id="CHEBI:73990"/>
        <dbReference type="ChEBI" id="CHEBI:75468"/>
    </reaction>
</comment>
<evidence type="ECO:0000256" key="3">
    <source>
        <dbReference type="ARBA" id="ARBA00026104"/>
    </source>
</evidence>
<accession>A0AAV4QC80</accession>
<evidence type="ECO:0000256" key="6">
    <source>
        <dbReference type="ARBA" id="ARBA00043742"/>
    </source>
</evidence>
<comment type="catalytic activity">
    <reaction evidence="11">
        <text>1-octadecanoyl-2-(5Z,8Z,11Z,14Z-eicosatetraenoyl)-sn-glycerol + H2O = 2-(5Z,8Z,11Z,14Z-eicosatetraenoyl)-glycerol + octadecanoate + H(+)</text>
        <dbReference type="Rhea" id="RHEA:38507"/>
        <dbReference type="ChEBI" id="CHEBI:15377"/>
        <dbReference type="ChEBI" id="CHEBI:15378"/>
        <dbReference type="ChEBI" id="CHEBI:25629"/>
        <dbReference type="ChEBI" id="CHEBI:52392"/>
        <dbReference type="ChEBI" id="CHEBI:75728"/>
    </reaction>
</comment>
<evidence type="ECO:0000256" key="4">
    <source>
        <dbReference type="ARBA" id="ARBA00042703"/>
    </source>
</evidence>